<evidence type="ECO:0000256" key="30">
    <source>
        <dbReference type="ARBA" id="ARBA00024167"/>
    </source>
</evidence>
<keyword evidence="16" id="KW-0547">Nucleotide-binding</keyword>
<feature type="region of interest" description="Disordered" evidence="59">
    <location>
        <begin position="596"/>
        <end position="635"/>
    </location>
</feature>
<dbReference type="GO" id="GO:0016324">
    <property type="term" value="C:apical plasma membrane"/>
    <property type="evidence" value="ECO:0007669"/>
    <property type="project" value="UniProtKB-SubCell"/>
</dbReference>
<dbReference type="GO" id="GO:0034707">
    <property type="term" value="C:chloride channel complex"/>
    <property type="evidence" value="ECO:0007669"/>
    <property type="project" value="UniProtKB-KW"/>
</dbReference>
<comment type="catalytic activity">
    <reaction evidence="46">
        <text>prostaglandin E1(in) + ATP + H2O = prostaglandin E1(out) + ADP + phosphate + H(+)</text>
        <dbReference type="Rhea" id="RHEA:66392"/>
        <dbReference type="ChEBI" id="CHEBI:15377"/>
        <dbReference type="ChEBI" id="CHEBI:15378"/>
        <dbReference type="ChEBI" id="CHEBI:30616"/>
        <dbReference type="ChEBI" id="CHEBI:43474"/>
        <dbReference type="ChEBI" id="CHEBI:57397"/>
        <dbReference type="ChEBI" id="CHEBI:456216"/>
    </reaction>
    <physiologicalReaction direction="left-to-right" evidence="46">
        <dbReference type="Rhea" id="RHEA:66393"/>
    </physiologicalReaction>
</comment>
<evidence type="ECO:0000256" key="15">
    <source>
        <dbReference type="ARBA" id="ARBA00022737"/>
    </source>
</evidence>
<evidence type="ECO:0000256" key="51">
    <source>
        <dbReference type="ARBA" id="ARBA00051604"/>
    </source>
</evidence>
<dbReference type="PROSITE" id="PS00211">
    <property type="entry name" value="ABC_TRANSPORTER_1"/>
    <property type="match status" value="2"/>
</dbReference>
<organism evidence="63 64">
    <name type="scientific">Hippocampus comes</name>
    <name type="common">Tiger tail seahorse</name>
    <dbReference type="NCBI Taxonomy" id="109280"/>
    <lineage>
        <taxon>Eukaryota</taxon>
        <taxon>Metazoa</taxon>
        <taxon>Chordata</taxon>
        <taxon>Craniata</taxon>
        <taxon>Vertebrata</taxon>
        <taxon>Euteleostomi</taxon>
        <taxon>Actinopterygii</taxon>
        <taxon>Neopterygii</taxon>
        <taxon>Teleostei</taxon>
        <taxon>Neoteleostei</taxon>
        <taxon>Acanthomorphata</taxon>
        <taxon>Syngnathiaria</taxon>
        <taxon>Syngnathiformes</taxon>
        <taxon>Syngnathoidei</taxon>
        <taxon>Syngnathidae</taxon>
        <taxon>Hippocampus</taxon>
    </lineage>
</organism>
<dbReference type="Gene3D" id="1.20.1560.10">
    <property type="entry name" value="ABC transporter type 1, transmembrane domain"/>
    <property type="match status" value="2"/>
</dbReference>
<keyword evidence="14 60" id="KW-0812">Transmembrane</keyword>
<dbReference type="GO" id="GO:0016323">
    <property type="term" value="C:basolateral plasma membrane"/>
    <property type="evidence" value="ECO:0007669"/>
    <property type="project" value="UniProtKB-SubCell"/>
</dbReference>
<evidence type="ECO:0000256" key="42">
    <source>
        <dbReference type="ARBA" id="ARBA00048665"/>
    </source>
</evidence>
<evidence type="ECO:0000256" key="59">
    <source>
        <dbReference type="SAM" id="MobiDB-lite"/>
    </source>
</evidence>
<proteinExistence type="inferred from homology"/>
<comment type="catalytic activity">
    <reaction evidence="53">
        <text>taurocholate(in) + glutathione(in) + ATP + H2O = taurocholate(out) + glutathione(out) + ADP + phosphate + H(+)</text>
        <dbReference type="Rhea" id="RHEA:66404"/>
        <dbReference type="ChEBI" id="CHEBI:15377"/>
        <dbReference type="ChEBI" id="CHEBI:15378"/>
        <dbReference type="ChEBI" id="CHEBI:30616"/>
        <dbReference type="ChEBI" id="CHEBI:36257"/>
        <dbReference type="ChEBI" id="CHEBI:43474"/>
        <dbReference type="ChEBI" id="CHEBI:57925"/>
        <dbReference type="ChEBI" id="CHEBI:456216"/>
    </reaction>
    <physiologicalReaction direction="left-to-right" evidence="53">
        <dbReference type="Rhea" id="RHEA:66405"/>
    </physiologicalReaction>
</comment>
<evidence type="ECO:0000256" key="23">
    <source>
        <dbReference type="ARBA" id="ARBA00023065"/>
    </source>
</evidence>
<evidence type="ECO:0000256" key="32">
    <source>
        <dbReference type="ARBA" id="ARBA00029720"/>
    </source>
</evidence>
<dbReference type="GO" id="GO:0016887">
    <property type="term" value="F:ATP hydrolysis activity"/>
    <property type="evidence" value="ECO:0007669"/>
    <property type="project" value="InterPro"/>
</dbReference>
<comment type="subunit">
    <text evidence="57">Interacts (via PDZ-binding motif) with SNX27 (via PDZ domain); this interaction accelerates MRP4 internalization.</text>
</comment>
<comment type="catalytic activity">
    <reaction evidence="35">
        <text>ATP + H2O + xenobioticSide 1 = ADP + phosphate + xenobioticSide 2.</text>
        <dbReference type="EC" id="7.6.2.2"/>
    </reaction>
</comment>
<evidence type="ECO:0000256" key="24">
    <source>
        <dbReference type="ARBA" id="ARBA00023136"/>
    </source>
</evidence>
<evidence type="ECO:0000256" key="1">
    <source>
        <dbReference type="ARBA" id="ARBA00001946"/>
    </source>
</evidence>
<dbReference type="InterPro" id="IPR036640">
    <property type="entry name" value="ABC1_TM_sf"/>
</dbReference>
<evidence type="ECO:0000256" key="38">
    <source>
        <dbReference type="ARBA" id="ARBA00047279"/>
    </source>
</evidence>
<keyword evidence="19" id="KW-0067">ATP-binding</keyword>
<reference evidence="63" key="1">
    <citation type="submission" date="2025-08" db="UniProtKB">
        <authorList>
            <consortium name="Ensembl"/>
        </authorList>
    </citation>
    <scope>IDENTIFICATION</scope>
</reference>
<feature type="transmembrane region" description="Helical" evidence="60">
    <location>
        <begin position="347"/>
        <end position="369"/>
    </location>
</feature>
<comment type="catalytic activity">
    <reaction evidence="44">
        <text>tauroursodeoxycholate(in) + glutathione(in) + ATP + H2O = tauroursodeoxycholate(out) + glutathione(out) + ADP + phosphate + H(+)</text>
        <dbReference type="Rhea" id="RHEA:66420"/>
        <dbReference type="ChEBI" id="CHEBI:15377"/>
        <dbReference type="ChEBI" id="CHEBI:15378"/>
        <dbReference type="ChEBI" id="CHEBI:30616"/>
        <dbReference type="ChEBI" id="CHEBI:43474"/>
        <dbReference type="ChEBI" id="CHEBI:57925"/>
        <dbReference type="ChEBI" id="CHEBI:132028"/>
        <dbReference type="ChEBI" id="CHEBI:456216"/>
    </reaction>
    <physiologicalReaction direction="left-to-right" evidence="44">
        <dbReference type="Rhea" id="RHEA:66421"/>
    </physiologicalReaction>
</comment>
<comment type="catalytic activity">
    <reaction evidence="50">
        <text>taurochenodeoxycholate(in) + glutathione(in) + ATP + H2O = taurochenodeoxycholate(out) + glutathione(out) + ADP + phosphate + H(+)</text>
        <dbReference type="Rhea" id="RHEA:66412"/>
        <dbReference type="ChEBI" id="CHEBI:9407"/>
        <dbReference type="ChEBI" id="CHEBI:15377"/>
        <dbReference type="ChEBI" id="CHEBI:15378"/>
        <dbReference type="ChEBI" id="CHEBI:30616"/>
        <dbReference type="ChEBI" id="CHEBI:43474"/>
        <dbReference type="ChEBI" id="CHEBI:57925"/>
        <dbReference type="ChEBI" id="CHEBI:456216"/>
    </reaction>
    <physiologicalReaction direction="left-to-right" evidence="50">
        <dbReference type="Rhea" id="RHEA:66413"/>
    </physiologicalReaction>
</comment>
<evidence type="ECO:0000256" key="11">
    <source>
        <dbReference type="ARBA" id="ARBA00022448"/>
    </source>
</evidence>
<evidence type="ECO:0000256" key="50">
    <source>
        <dbReference type="ARBA" id="ARBA00051304"/>
    </source>
</evidence>
<dbReference type="PRINTS" id="PR01851">
    <property type="entry name" value="CYSFIBREGLTR"/>
</dbReference>
<evidence type="ECO:0000256" key="26">
    <source>
        <dbReference type="ARBA" id="ARBA00023180"/>
    </source>
</evidence>
<dbReference type="InterPro" id="IPR030240">
    <property type="entry name" value="ABCC4_TMD1"/>
</dbReference>
<dbReference type="CDD" id="cd18601">
    <property type="entry name" value="ABC_6TM_MRP4_D2_like"/>
    <property type="match status" value="1"/>
</dbReference>
<evidence type="ECO:0000256" key="47">
    <source>
        <dbReference type="ARBA" id="ARBA00051057"/>
    </source>
</evidence>
<feature type="domain" description="ABC transporter" evidence="61">
    <location>
        <begin position="315"/>
        <end position="595"/>
    </location>
</feature>
<evidence type="ECO:0000256" key="2">
    <source>
        <dbReference type="ARBA" id="ARBA00004195"/>
    </source>
</evidence>
<evidence type="ECO:0000313" key="63">
    <source>
        <dbReference type="Ensembl" id="ENSHCOP00000010023.1"/>
    </source>
</evidence>
<evidence type="ECO:0000256" key="43">
    <source>
        <dbReference type="ARBA" id="ARBA00048778"/>
    </source>
</evidence>
<feature type="transmembrane region" description="Helical" evidence="60">
    <location>
        <begin position="938"/>
        <end position="958"/>
    </location>
</feature>
<comment type="catalytic activity">
    <reaction evidence="51">
        <text>3',5'-cyclic AMP(in) + ATP + H2O = 3',5'-cyclic AMP(out) + ADP + phosphate + H(+)</text>
        <dbReference type="Rhea" id="RHEA:66184"/>
        <dbReference type="ChEBI" id="CHEBI:15377"/>
        <dbReference type="ChEBI" id="CHEBI:15378"/>
        <dbReference type="ChEBI" id="CHEBI:30616"/>
        <dbReference type="ChEBI" id="CHEBI:43474"/>
        <dbReference type="ChEBI" id="CHEBI:58165"/>
        <dbReference type="ChEBI" id="CHEBI:456216"/>
    </reaction>
    <physiologicalReaction direction="left-to-right" evidence="51">
        <dbReference type="Rhea" id="RHEA:66185"/>
    </physiologicalReaction>
</comment>
<evidence type="ECO:0000256" key="27">
    <source>
        <dbReference type="ARBA" id="ARBA00023214"/>
    </source>
</evidence>
<evidence type="ECO:0000256" key="21">
    <source>
        <dbReference type="ARBA" id="ARBA00022989"/>
    </source>
</evidence>
<keyword evidence="26" id="KW-0325">Glycoprotein</keyword>
<dbReference type="PROSITE" id="PS50893">
    <property type="entry name" value="ABC_TRANSPORTER_2"/>
    <property type="match status" value="2"/>
</dbReference>
<feature type="transmembrane region" description="Helical" evidence="60">
    <location>
        <begin position="135"/>
        <end position="157"/>
    </location>
</feature>
<comment type="catalytic activity">
    <reaction evidence="39">
        <text>leukotriene C4(in) + ATP + H2O = leukotriene C4(out) + ADP + phosphate + H(+)</text>
        <dbReference type="Rhea" id="RHEA:38963"/>
        <dbReference type="ChEBI" id="CHEBI:15377"/>
        <dbReference type="ChEBI" id="CHEBI:15378"/>
        <dbReference type="ChEBI" id="CHEBI:30616"/>
        <dbReference type="ChEBI" id="CHEBI:43474"/>
        <dbReference type="ChEBI" id="CHEBI:57973"/>
        <dbReference type="ChEBI" id="CHEBI:456216"/>
    </reaction>
    <physiologicalReaction direction="left-to-right" evidence="39">
        <dbReference type="Rhea" id="RHEA:38964"/>
    </physiologicalReaction>
</comment>
<keyword evidence="64" id="KW-1185">Reference proteome</keyword>
<evidence type="ECO:0000256" key="22">
    <source>
        <dbReference type="ARBA" id="ARBA00023055"/>
    </source>
</evidence>
<evidence type="ECO:0000256" key="53">
    <source>
        <dbReference type="ARBA" id="ARBA00051844"/>
    </source>
</evidence>
<evidence type="ECO:0000256" key="4">
    <source>
        <dbReference type="ARBA" id="ARBA00004477"/>
    </source>
</evidence>
<evidence type="ECO:0000256" key="46">
    <source>
        <dbReference type="ARBA" id="ARBA00050718"/>
    </source>
</evidence>
<dbReference type="EC" id="7.6.2.2" evidence="8"/>
<feature type="transmembrane region" description="Helical" evidence="60">
    <location>
        <begin position="825"/>
        <end position="843"/>
    </location>
</feature>
<evidence type="ECO:0000256" key="54">
    <source>
        <dbReference type="ARBA" id="ARBA00052534"/>
    </source>
</evidence>
<evidence type="ECO:0000256" key="52">
    <source>
        <dbReference type="ARBA" id="ARBA00051624"/>
    </source>
</evidence>
<keyword evidence="29" id="KW-0407">Ion channel</keyword>
<feature type="transmembrane region" description="Helical" evidence="60">
    <location>
        <begin position="236"/>
        <end position="257"/>
    </location>
</feature>
<keyword evidence="13" id="KW-0597">Phosphoprotein</keyword>
<evidence type="ECO:0000256" key="45">
    <source>
        <dbReference type="ARBA" id="ARBA00050626"/>
    </source>
</evidence>
<evidence type="ECO:0000256" key="33">
    <source>
        <dbReference type="ARBA" id="ARBA00031358"/>
    </source>
</evidence>
<evidence type="ECO:0000256" key="8">
    <source>
        <dbReference type="ARBA" id="ARBA00012191"/>
    </source>
</evidence>
<comment type="catalytic activity">
    <reaction evidence="42">
        <text>urate(in) + ATP + H2O = urate(out) + ADP + phosphate + H(+)</text>
        <dbReference type="Rhea" id="RHEA:16461"/>
        <dbReference type="ChEBI" id="CHEBI:15377"/>
        <dbReference type="ChEBI" id="CHEBI:15378"/>
        <dbReference type="ChEBI" id="CHEBI:17775"/>
        <dbReference type="ChEBI" id="CHEBI:30616"/>
        <dbReference type="ChEBI" id="CHEBI:43474"/>
        <dbReference type="ChEBI" id="CHEBI:456216"/>
    </reaction>
    <physiologicalReaction direction="left-to-right" evidence="42">
        <dbReference type="Rhea" id="RHEA:16462"/>
    </physiologicalReaction>
</comment>
<keyword evidence="28" id="KW-0413">Isomerase</keyword>
<keyword evidence="24 60" id="KW-0472">Membrane</keyword>
<evidence type="ECO:0000256" key="39">
    <source>
        <dbReference type="ARBA" id="ARBA00047523"/>
    </source>
</evidence>
<keyword evidence="22" id="KW-0445">Lipid transport</keyword>
<evidence type="ECO:0000256" key="13">
    <source>
        <dbReference type="ARBA" id="ARBA00022553"/>
    </source>
</evidence>
<feature type="transmembrane region" description="Helical" evidence="60">
    <location>
        <begin position="909"/>
        <end position="932"/>
    </location>
</feature>
<dbReference type="FunFam" id="3.40.50.300:FF:000163">
    <property type="entry name" value="Multidrug resistance-associated protein member 4"/>
    <property type="match status" value="1"/>
</dbReference>
<evidence type="ECO:0000256" key="10">
    <source>
        <dbReference type="ARBA" id="ARBA00016668"/>
    </source>
</evidence>
<dbReference type="CDD" id="cd18593">
    <property type="entry name" value="ABC_6TM_MRP4_D1_like"/>
    <property type="match status" value="1"/>
</dbReference>
<dbReference type="InterPro" id="IPR011527">
    <property type="entry name" value="ABC1_TM_dom"/>
</dbReference>
<comment type="catalytic activity">
    <reaction evidence="38">
        <text>dehydroepiandrosterone 3-sulfate(in) + ATP + H2O = dehydroepiandrosterone 3-sulfate(out) + ADP + phosphate + H(+)</text>
        <dbReference type="Rhea" id="RHEA:61364"/>
        <dbReference type="ChEBI" id="CHEBI:15377"/>
        <dbReference type="ChEBI" id="CHEBI:15378"/>
        <dbReference type="ChEBI" id="CHEBI:30616"/>
        <dbReference type="ChEBI" id="CHEBI:43474"/>
        <dbReference type="ChEBI" id="CHEBI:57905"/>
        <dbReference type="ChEBI" id="CHEBI:456216"/>
    </reaction>
    <physiologicalReaction direction="left-to-right" evidence="38">
        <dbReference type="Rhea" id="RHEA:61365"/>
    </physiologicalReaction>
</comment>
<dbReference type="FunFam" id="1.20.1560.10:FF:000027">
    <property type="entry name" value="ATP-binding cassette subfamily C member 4"/>
    <property type="match status" value="1"/>
</dbReference>
<protein>
    <recommendedName>
        <fullName evidence="10">Cystic fibrosis transmembrane conductance regulator</fullName>
        <ecNumber evidence="9">5.6.1.6</ecNumber>
        <ecNumber evidence="8">7.6.2.2</ecNumber>
        <ecNumber evidence="31">7.6.2.3</ecNumber>
    </recommendedName>
    <alternativeName>
        <fullName evidence="32">ATP-binding cassette sub-family C member 7</fullName>
    </alternativeName>
    <alternativeName>
        <fullName evidence="33">Channel conductance-controlling ATPase</fullName>
    </alternativeName>
    <alternativeName>
        <fullName evidence="58">Multidrug resistance-associated protein 4</fullName>
    </alternativeName>
    <alternativeName>
        <fullName evidence="34">cAMP-dependent chloride channel</fullName>
    </alternativeName>
</protein>
<feature type="transmembrane region" description="Helical" evidence="60">
    <location>
        <begin position="318"/>
        <end position="341"/>
    </location>
</feature>
<comment type="catalytic activity">
    <reaction evidence="52">
        <text>glycochenodeoxycholate(in) + glutathione(in) + ATP + H2O = glycochenodeoxycholate(out) + glutathione(out) + ADP + phosphate + H(+)</text>
        <dbReference type="Rhea" id="RHEA:66408"/>
        <dbReference type="ChEBI" id="CHEBI:15377"/>
        <dbReference type="ChEBI" id="CHEBI:15378"/>
        <dbReference type="ChEBI" id="CHEBI:30616"/>
        <dbReference type="ChEBI" id="CHEBI:36252"/>
        <dbReference type="ChEBI" id="CHEBI:43474"/>
        <dbReference type="ChEBI" id="CHEBI:57925"/>
        <dbReference type="ChEBI" id="CHEBI:456216"/>
    </reaction>
    <physiologicalReaction direction="left-to-right" evidence="52">
        <dbReference type="Rhea" id="RHEA:66409"/>
    </physiologicalReaction>
</comment>
<keyword evidence="25" id="KW-0869">Chloride channel</keyword>
<feature type="transmembrane region" description="Helical" evidence="60">
    <location>
        <begin position="208"/>
        <end position="230"/>
    </location>
</feature>
<comment type="catalytic activity">
    <reaction evidence="40">
        <text>17beta-estradiol 17-O-(beta-D-glucuronate)(in) + ATP + H2O = 17beta-estradiol 17-O-(beta-D-glucuronate)(out) + ADP + phosphate + H(+)</text>
        <dbReference type="Rhea" id="RHEA:60128"/>
        <dbReference type="ChEBI" id="CHEBI:15377"/>
        <dbReference type="ChEBI" id="CHEBI:15378"/>
        <dbReference type="ChEBI" id="CHEBI:30616"/>
        <dbReference type="ChEBI" id="CHEBI:43474"/>
        <dbReference type="ChEBI" id="CHEBI:82961"/>
        <dbReference type="ChEBI" id="CHEBI:456216"/>
    </reaction>
    <physiologicalReaction direction="left-to-right" evidence="40">
        <dbReference type="Rhea" id="RHEA:60129"/>
    </physiologicalReaction>
</comment>
<evidence type="ECO:0000256" key="34">
    <source>
        <dbReference type="ARBA" id="ARBA00033163"/>
    </source>
</evidence>
<dbReference type="Gene3D" id="3.40.50.300">
    <property type="entry name" value="P-loop containing nucleotide triphosphate hydrolases"/>
    <property type="match status" value="2"/>
</dbReference>
<evidence type="ECO:0000256" key="41">
    <source>
        <dbReference type="ARBA" id="ARBA00048007"/>
    </source>
</evidence>
<dbReference type="InterPro" id="IPR003593">
    <property type="entry name" value="AAA+_ATPase"/>
</dbReference>
<keyword evidence="20" id="KW-1278">Translocase</keyword>
<dbReference type="EC" id="7.6.2.3" evidence="31"/>
<dbReference type="FunFam" id="3.40.50.300:FF:000973">
    <property type="entry name" value="Multidrug resistance-associated protein 4"/>
    <property type="match status" value="1"/>
</dbReference>
<evidence type="ECO:0000256" key="35">
    <source>
        <dbReference type="ARBA" id="ARBA00034018"/>
    </source>
</evidence>
<dbReference type="GO" id="GO:0005789">
    <property type="term" value="C:endoplasmic reticulum membrane"/>
    <property type="evidence" value="ECO:0007669"/>
    <property type="project" value="UniProtKB-SubCell"/>
</dbReference>
<evidence type="ECO:0000256" key="18">
    <source>
        <dbReference type="ARBA" id="ARBA00022824"/>
    </source>
</evidence>
<comment type="catalytic activity">
    <reaction evidence="55">
        <text>glycodeoxycholate(in) + glutathione(in) + ATP + H2O = glycodeoxycholate(out) + glutathione(out) + ADP + phosphate + H(+)</text>
        <dbReference type="Rhea" id="RHEA:66380"/>
        <dbReference type="ChEBI" id="CHEBI:15377"/>
        <dbReference type="ChEBI" id="CHEBI:15378"/>
        <dbReference type="ChEBI" id="CHEBI:30616"/>
        <dbReference type="ChEBI" id="CHEBI:43474"/>
        <dbReference type="ChEBI" id="CHEBI:57925"/>
        <dbReference type="ChEBI" id="CHEBI:82982"/>
        <dbReference type="ChEBI" id="CHEBI:456216"/>
    </reaction>
    <physiologicalReaction direction="left-to-right" evidence="55">
        <dbReference type="Rhea" id="RHEA:66381"/>
    </physiologicalReaction>
</comment>
<evidence type="ECO:0000259" key="62">
    <source>
        <dbReference type="PROSITE" id="PS50929"/>
    </source>
</evidence>
<dbReference type="Proteomes" id="UP000264820">
    <property type="component" value="Unplaced"/>
</dbReference>
<keyword evidence="17" id="KW-0967">Endosome</keyword>
<dbReference type="GO" id="GO:0031901">
    <property type="term" value="C:early endosome membrane"/>
    <property type="evidence" value="ECO:0007669"/>
    <property type="project" value="UniProtKB-SubCell"/>
</dbReference>
<dbReference type="PANTHER" id="PTHR24223">
    <property type="entry name" value="ATP-BINDING CASSETTE SUB-FAMILY C"/>
    <property type="match status" value="1"/>
</dbReference>
<evidence type="ECO:0000256" key="48">
    <source>
        <dbReference type="ARBA" id="ARBA00051151"/>
    </source>
</evidence>
<accession>A0A3Q2XY56</accession>
<feature type="domain" description="ABC transmembrane type-1" evidence="62">
    <location>
        <begin position="673"/>
        <end position="966"/>
    </location>
</feature>
<dbReference type="GO" id="GO:0055038">
    <property type="term" value="C:recycling endosome membrane"/>
    <property type="evidence" value="ECO:0007669"/>
    <property type="project" value="UniProtKB-SubCell"/>
</dbReference>
<dbReference type="InterPro" id="IPR003439">
    <property type="entry name" value="ABC_transporter-like_ATP-bd"/>
</dbReference>
<dbReference type="PROSITE" id="PS50929">
    <property type="entry name" value="ABC_TM1F"/>
    <property type="match status" value="2"/>
</dbReference>
<dbReference type="Pfam" id="PF00005">
    <property type="entry name" value="ABC_tran"/>
    <property type="match status" value="2"/>
</dbReference>
<dbReference type="SMART" id="SM00382">
    <property type="entry name" value="AAA"/>
    <property type="match status" value="1"/>
</dbReference>
<dbReference type="InterPro" id="IPR017871">
    <property type="entry name" value="ABC_transporter-like_CS"/>
</dbReference>
<comment type="catalytic activity">
    <reaction evidence="43">
        <text>ATP + H2O = ADP + phosphate + H(+)</text>
        <dbReference type="Rhea" id="RHEA:13065"/>
        <dbReference type="ChEBI" id="CHEBI:15377"/>
        <dbReference type="ChEBI" id="CHEBI:15378"/>
        <dbReference type="ChEBI" id="CHEBI:30616"/>
        <dbReference type="ChEBI" id="CHEBI:43474"/>
        <dbReference type="ChEBI" id="CHEBI:456216"/>
    </reaction>
    <physiologicalReaction direction="left-to-right" evidence="43">
        <dbReference type="Rhea" id="RHEA:13066"/>
    </physiologicalReaction>
</comment>
<dbReference type="InterPro" id="IPR009147">
    <property type="entry name" value="CFTR/ABCC7"/>
</dbReference>
<feature type="transmembrane region" description="Helical" evidence="60">
    <location>
        <begin position="728"/>
        <end position="752"/>
    </location>
</feature>
<keyword evidence="11" id="KW-0813">Transport</keyword>
<comment type="catalytic activity">
    <reaction evidence="56">
        <text>3',5'-cyclic GMP(in) + ATP + H2O = 3',5'-cyclic GMP(out) + ADP + phosphate + H(+)</text>
        <dbReference type="Rhea" id="RHEA:66188"/>
        <dbReference type="ChEBI" id="CHEBI:15377"/>
        <dbReference type="ChEBI" id="CHEBI:15378"/>
        <dbReference type="ChEBI" id="CHEBI:30616"/>
        <dbReference type="ChEBI" id="CHEBI:43474"/>
        <dbReference type="ChEBI" id="CHEBI:57746"/>
        <dbReference type="ChEBI" id="CHEBI:456216"/>
    </reaction>
    <physiologicalReaction direction="left-to-right" evidence="56">
        <dbReference type="Rhea" id="RHEA:66189"/>
    </physiologicalReaction>
</comment>
<dbReference type="InterPro" id="IPR047083">
    <property type="entry name" value="ABCC4_TMD2"/>
</dbReference>
<comment type="subcellular location">
    <subcellularLocation>
        <location evidence="3">Apical cell membrane</location>
        <topology evidence="3">Multi-pass membrane protein</topology>
    </subcellularLocation>
    <subcellularLocation>
        <location evidence="6">Basolateral cell membrane</location>
        <topology evidence="6">Multi-pass membrane protein</topology>
    </subcellularLocation>
    <subcellularLocation>
        <location evidence="5">Early endosome membrane</location>
        <topology evidence="5">Multi-pass membrane protein</topology>
    </subcellularLocation>
    <subcellularLocation>
        <location evidence="4">Endoplasmic reticulum membrane</location>
        <topology evidence="4">Multi-pass membrane protein</topology>
    </subcellularLocation>
    <subcellularLocation>
        <location evidence="2">Recycling endosome membrane</location>
        <topology evidence="2">Multi-pass membrane protein</topology>
    </subcellularLocation>
</comment>
<dbReference type="Pfam" id="PF00664">
    <property type="entry name" value="ABC_membrane"/>
    <property type="match status" value="2"/>
</dbReference>
<dbReference type="SUPFAM" id="SSF90123">
    <property type="entry name" value="ABC transporter transmembrane region"/>
    <property type="match status" value="2"/>
</dbReference>
<comment type="similarity">
    <text evidence="7">Belongs to the ABC transporter superfamily. ABCC family. CFTR transporter (TC 3.A.1.202) subfamily.</text>
</comment>
<evidence type="ECO:0000256" key="37">
    <source>
        <dbReference type="ARBA" id="ARBA00044653"/>
    </source>
</evidence>
<evidence type="ECO:0000256" key="17">
    <source>
        <dbReference type="ARBA" id="ARBA00022753"/>
    </source>
</evidence>
<keyword evidence="18" id="KW-0256">Endoplasmic reticulum</keyword>
<evidence type="ECO:0000259" key="61">
    <source>
        <dbReference type="PROSITE" id="PS50893"/>
    </source>
</evidence>
<dbReference type="GO" id="GO:0006869">
    <property type="term" value="P:lipid transport"/>
    <property type="evidence" value="ECO:0007669"/>
    <property type="project" value="UniProtKB-KW"/>
</dbReference>
<keyword evidence="27" id="KW-0868">Chloride</keyword>
<evidence type="ECO:0000256" key="57">
    <source>
        <dbReference type="ARBA" id="ARBA00062847"/>
    </source>
</evidence>
<dbReference type="PANTHER" id="PTHR24223:SF357">
    <property type="entry name" value="ATP-BINDING CASSETTE SUB-FAMILY C MEMBER 4"/>
    <property type="match status" value="1"/>
</dbReference>
<evidence type="ECO:0000313" key="64">
    <source>
        <dbReference type="Proteomes" id="UP000264820"/>
    </source>
</evidence>
<feature type="domain" description="ABC transporter" evidence="61">
    <location>
        <begin position="1002"/>
        <end position="1235"/>
    </location>
</feature>
<keyword evidence="15" id="KW-0677">Repeat</keyword>
<evidence type="ECO:0000256" key="19">
    <source>
        <dbReference type="ARBA" id="ARBA00022840"/>
    </source>
</evidence>
<evidence type="ECO:0000256" key="14">
    <source>
        <dbReference type="ARBA" id="ARBA00022692"/>
    </source>
</evidence>
<evidence type="ECO:0000256" key="25">
    <source>
        <dbReference type="ARBA" id="ARBA00023173"/>
    </source>
</evidence>
<comment type="catalytic activity">
    <reaction evidence="45">
        <text>glycoursodeoxycholate(in) + glutathione(in) + ATP + H2O = glycoursodeoxycholate(out) + glutathione(out) + ADP + phosphate + H(+)</text>
        <dbReference type="Rhea" id="RHEA:66416"/>
        <dbReference type="ChEBI" id="CHEBI:15377"/>
        <dbReference type="ChEBI" id="CHEBI:15378"/>
        <dbReference type="ChEBI" id="CHEBI:30616"/>
        <dbReference type="ChEBI" id="CHEBI:43474"/>
        <dbReference type="ChEBI" id="CHEBI:57925"/>
        <dbReference type="ChEBI" id="CHEBI:132030"/>
        <dbReference type="ChEBI" id="CHEBI:456216"/>
    </reaction>
    <physiologicalReaction direction="left-to-right" evidence="45">
        <dbReference type="Rhea" id="RHEA:66417"/>
    </physiologicalReaction>
</comment>
<dbReference type="CDD" id="cd03250">
    <property type="entry name" value="ABCC_MRP_domain1"/>
    <property type="match status" value="1"/>
</dbReference>
<evidence type="ECO:0000256" key="20">
    <source>
        <dbReference type="ARBA" id="ARBA00022967"/>
    </source>
</evidence>
<dbReference type="FunFam" id="1.20.1560.10:FF:000014">
    <property type="entry name" value="Multidrug resistance-associated protein member 4"/>
    <property type="match status" value="1"/>
</dbReference>
<dbReference type="GeneTree" id="ENSGT00940000153931"/>
<comment type="catalytic activity">
    <reaction evidence="47">
        <text>cholate(in) + glutathione(in) + ATP + H2O = cholate(out) + glutathione(out) + ADP + phosphate + H(+)</text>
        <dbReference type="Rhea" id="RHEA:66396"/>
        <dbReference type="ChEBI" id="CHEBI:15377"/>
        <dbReference type="ChEBI" id="CHEBI:15378"/>
        <dbReference type="ChEBI" id="CHEBI:29747"/>
        <dbReference type="ChEBI" id="CHEBI:30616"/>
        <dbReference type="ChEBI" id="CHEBI:43474"/>
        <dbReference type="ChEBI" id="CHEBI:57925"/>
        <dbReference type="ChEBI" id="CHEBI:456216"/>
    </reaction>
    <physiologicalReaction direction="left-to-right" evidence="47">
        <dbReference type="Rhea" id="RHEA:66397"/>
    </physiologicalReaction>
</comment>
<dbReference type="InterPro" id="IPR050173">
    <property type="entry name" value="ABC_transporter_C-like"/>
</dbReference>
<comment type="catalytic activity">
    <reaction evidence="36">
        <text>ATP + H2O + closed Cl(-) channel = ADP + phosphate + open Cl(-) channel.</text>
        <dbReference type="EC" id="5.6.1.6"/>
    </reaction>
</comment>
<evidence type="ECO:0000256" key="31">
    <source>
        <dbReference type="ARBA" id="ARBA00024220"/>
    </source>
</evidence>
<dbReference type="GO" id="GO:0005524">
    <property type="term" value="F:ATP binding"/>
    <property type="evidence" value="ECO:0007669"/>
    <property type="project" value="UniProtKB-KW"/>
</dbReference>
<comment type="catalytic activity">
    <reaction evidence="54">
        <text>glycocholate(in) + glutathione(in) + ATP + H2O = glycocholate(out) + glutathione(out) + ADP + phosphate + H(+)</text>
        <dbReference type="Rhea" id="RHEA:66400"/>
        <dbReference type="ChEBI" id="CHEBI:15377"/>
        <dbReference type="ChEBI" id="CHEBI:15378"/>
        <dbReference type="ChEBI" id="CHEBI:29746"/>
        <dbReference type="ChEBI" id="CHEBI:30616"/>
        <dbReference type="ChEBI" id="CHEBI:43474"/>
        <dbReference type="ChEBI" id="CHEBI:57925"/>
        <dbReference type="ChEBI" id="CHEBI:456216"/>
    </reaction>
    <physiologicalReaction direction="left-to-right" evidence="54">
        <dbReference type="Rhea" id="RHEA:66401"/>
    </physiologicalReaction>
</comment>
<sequence length="1280" mass="144665">MENVKKDAKTNPAASANLLSKLIFWWLNPLFRAGYKRKLEEDDIYPVLEEDSSEMLGQQLQRYWDHEVQAATKELRKPKLSRVIIRCFWKIYSVLGLFTLVEEVIKVIQPVLLGYIIRYFEDYDPHNKAALNETLGYAAGLSIFTIGLNLLHHLYFFNVQRVGMKIRVAMCHMIYKKALCLSYSAMGKTTTGQIVNLLSNDVNKFDDVIFLHFLWVGPLQAAAVVGLLWLEIGPSCLAGMVVLMFLMPTQTLFGRLFSKFRSRTAILTDSRIRTMNEVVSGIRIIKMYAWEKPFAALVSDVRRKEIYQIMMSSYLRGLNMSSFFCASKIIVFITFTLYVLLGNKISASRVFVTVSLYTAVRLTVTLFFPSAIEKLYESRVSIQRIQVRHCLIMSAFQLLTPHLWDLIEFFLDAPCLQNIRRGELPVEKGAMKVKGQLTYAAQQPWVFPGTIRSNILFGKEMDLRMYERVLRACALKRDLELLPDGDLTLIGDRGATLSGGQKARVNLARAVYQDADIYLLDDPLSAVDAEVGRHLFEQCICGVLKSKPRILVTHQLQYLKGADQIVVLKEGHMVAKGTYTELQRSGLDFTSLLKKDEEEEPHQSPTDFSSRSRTLSQNSVRSQASSGHSVQDGEHLEAEPVHTVAEESRAQGSIGLNIYIKYLRAGASVLVVVIALLLNILAQVAYIVQDWWLAYWAEEQGKLDINSTMEHNVTQVDKELDLEFYLGIYGGLTAATIIFGFVRTLLMFNVLVRSTQALHNSMFNAILRTHVRFFDVNPIGRVLNRFSKDIGQLDSIMPWTFVDFIQVFLQILGVVAVAVGVIPWILLPVLPLLIVFIFLRRYFLETSRDIKRLESTTRSPVFSHLSSSLQGLWTIRAFRAEGRFQKAFDAHQDLHSAAWFLFLTTSRWFAIRLDGMCSIFVTITTFGCLLLRDQLDAGSVGLALSYSITLMGMFQWGVRQSAEVENLMTSVERVMEYTELESEAPWETKKRPPPGWPSKGLVTFDGVSFSYSADGPRVLDNLKVTFQPKEKVGIVGRTGAGKSSLVSALFRLAEPEGKIYIDGMLTSELGLHDIRQKMSIIPQDPVLFTGSMRKNLDPFNQHSEEELWNALQEVQLKGVVEELPGKLETVLAESGSNFSVGQRQLVCLARAILRKNRILIIDEATANVDPRTDELIQRTIREKFQECTVLTIAHRLNTIIDSDRILVLDAGRIHGYDEPYTLLLDPSSIFRKMVQQTGKQEAAALLEAAKKAYESRSRPNLSSGEADGPDRSLVIFETAL</sequence>
<comment type="cofactor">
    <cofactor evidence="1">
        <name>Mg(2+)</name>
        <dbReference type="ChEBI" id="CHEBI:18420"/>
    </cofactor>
</comment>
<keyword evidence="12" id="KW-1003">Cell membrane</keyword>
<evidence type="ECO:0000256" key="5">
    <source>
        <dbReference type="ARBA" id="ARBA00004520"/>
    </source>
</evidence>
<dbReference type="SUPFAM" id="SSF52540">
    <property type="entry name" value="P-loop containing nucleoside triphosphate hydrolases"/>
    <property type="match status" value="2"/>
</dbReference>
<dbReference type="GO" id="GO:0008559">
    <property type="term" value="F:ABC-type xenobiotic transporter activity"/>
    <property type="evidence" value="ECO:0007669"/>
    <property type="project" value="UniProtKB-EC"/>
</dbReference>
<feature type="compositionally biased region" description="Polar residues" evidence="59">
    <location>
        <begin position="603"/>
        <end position="629"/>
    </location>
</feature>
<comment type="catalytic activity">
    <reaction evidence="48">
        <text>leukotriene B4(in) + ATP + H2O = leukotriene B4(out) + ADP + phosphate + H(+)</text>
        <dbReference type="Rhea" id="RHEA:66424"/>
        <dbReference type="ChEBI" id="CHEBI:15377"/>
        <dbReference type="ChEBI" id="CHEBI:15378"/>
        <dbReference type="ChEBI" id="CHEBI:30616"/>
        <dbReference type="ChEBI" id="CHEBI:43474"/>
        <dbReference type="ChEBI" id="CHEBI:57461"/>
        <dbReference type="ChEBI" id="CHEBI:456216"/>
    </reaction>
</comment>
<feature type="domain" description="ABC transmembrane type-1" evidence="62">
    <location>
        <begin position="94"/>
        <end position="356"/>
    </location>
</feature>
<reference evidence="63" key="2">
    <citation type="submission" date="2025-09" db="UniProtKB">
        <authorList>
            <consortium name="Ensembl"/>
        </authorList>
    </citation>
    <scope>IDENTIFICATION</scope>
</reference>
<dbReference type="CDD" id="cd03244">
    <property type="entry name" value="ABCC_MRP_domain2"/>
    <property type="match status" value="1"/>
</dbReference>
<evidence type="ECO:0000256" key="7">
    <source>
        <dbReference type="ARBA" id="ARBA00009118"/>
    </source>
</evidence>
<evidence type="ECO:0000256" key="28">
    <source>
        <dbReference type="ARBA" id="ARBA00023235"/>
    </source>
</evidence>
<name>A0A3Q2XY56_HIPCM</name>
<evidence type="ECO:0000256" key="58">
    <source>
        <dbReference type="ARBA" id="ARBA00082792"/>
    </source>
</evidence>
<dbReference type="EC" id="5.6.1.6" evidence="9"/>
<dbReference type="GO" id="GO:0015431">
    <property type="term" value="F:ABC-type glutathione S-conjugate transporter activity"/>
    <property type="evidence" value="ECO:0007669"/>
    <property type="project" value="UniProtKB-EC"/>
</dbReference>
<evidence type="ECO:0000256" key="55">
    <source>
        <dbReference type="ARBA" id="ARBA00052647"/>
    </source>
</evidence>
<evidence type="ECO:0000256" key="60">
    <source>
        <dbReference type="SAM" id="Phobius"/>
    </source>
</evidence>
<comment type="catalytic activity">
    <reaction evidence="41">
        <text>an S-substituted glutathione(in) + ATP + H2O = an S-substituted glutathione(out) + ADP + phosphate + H(+)</text>
        <dbReference type="Rhea" id="RHEA:19121"/>
        <dbReference type="ChEBI" id="CHEBI:15377"/>
        <dbReference type="ChEBI" id="CHEBI:15378"/>
        <dbReference type="ChEBI" id="CHEBI:30616"/>
        <dbReference type="ChEBI" id="CHEBI:43474"/>
        <dbReference type="ChEBI" id="CHEBI:90779"/>
        <dbReference type="ChEBI" id="CHEBI:456216"/>
        <dbReference type="EC" id="7.6.2.3"/>
    </reaction>
    <physiologicalReaction direction="left-to-right" evidence="41">
        <dbReference type="Rhea" id="RHEA:19122"/>
    </physiologicalReaction>
</comment>
<evidence type="ECO:0000256" key="16">
    <source>
        <dbReference type="ARBA" id="ARBA00022741"/>
    </source>
</evidence>
<evidence type="ECO:0000256" key="40">
    <source>
        <dbReference type="ARBA" id="ARBA00047576"/>
    </source>
</evidence>
<comment type="catalytic activity">
    <reaction evidence="30">
        <text>chloride(in) = chloride(out)</text>
        <dbReference type="Rhea" id="RHEA:29823"/>
        <dbReference type="ChEBI" id="CHEBI:17996"/>
    </reaction>
</comment>
<dbReference type="InterPro" id="IPR027417">
    <property type="entry name" value="P-loop_NTPase"/>
</dbReference>
<evidence type="ECO:0000256" key="3">
    <source>
        <dbReference type="ARBA" id="ARBA00004424"/>
    </source>
</evidence>
<evidence type="ECO:0000256" key="9">
    <source>
        <dbReference type="ARBA" id="ARBA00012195"/>
    </source>
</evidence>
<dbReference type="AlphaFoldDB" id="A0A3Q2XY56"/>
<keyword evidence="21 60" id="KW-1133">Transmembrane helix</keyword>
<evidence type="ECO:0000256" key="36">
    <source>
        <dbReference type="ARBA" id="ARBA00034073"/>
    </source>
</evidence>
<evidence type="ECO:0000256" key="29">
    <source>
        <dbReference type="ARBA" id="ARBA00023303"/>
    </source>
</evidence>
<keyword evidence="23" id="KW-0406">Ion transport</keyword>
<evidence type="ECO:0000256" key="12">
    <source>
        <dbReference type="ARBA" id="ARBA00022475"/>
    </source>
</evidence>
<comment type="catalytic activity">
    <reaction evidence="49">
        <text>prostaglandin E2(in) + ATP + H2O = prostaglandin E2(out) + ADP + phosphate + H(+)</text>
        <dbReference type="Rhea" id="RHEA:66388"/>
        <dbReference type="ChEBI" id="CHEBI:15377"/>
        <dbReference type="ChEBI" id="CHEBI:15378"/>
        <dbReference type="ChEBI" id="CHEBI:30616"/>
        <dbReference type="ChEBI" id="CHEBI:43474"/>
        <dbReference type="ChEBI" id="CHEBI:456216"/>
        <dbReference type="ChEBI" id="CHEBI:606564"/>
    </reaction>
    <physiologicalReaction direction="left-to-right" evidence="49">
        <dbReference type="Rhea" id="RHEA:66389"/>
    </physiologicalReaction>
</comment>
<feature type="transmembrane region" description="Helical" evidence="60">
    <location>
        <begin position="667"/>
        <end position="688"/>
    </location>
</feature>
<comment type="catalytic activity">
    <reaction evidence="37">
        <text>hydrogencarbonate(in) = hydrogencarbonate(out)</text>
        <dbReference type="Rhea" id="RHEA:28695"/>
        <dbReference type="ChEBI" id="CHEBI:17544"/>
    </reaction>
</comment>
<dbReference type="GO" id="GO:0005260">
    <property type="term" value="F:intracellularly ATP-gated chloride channel activity"/>
    <property type="evidence" value="ECO:0007669"/>
    <property type="project" value="UniProtKB-EC"/>
</dbReference>
<evidence type="ECO:0000256" key="44">
    <source>
        <dbReference type="ARBA" id="ARBA00050117"/>
    </source>
</evidence>
<evidence type="ECO:0000256" key="49">
    <source>
        <dbReference type="ARBA" id="ARBA00051287"/>
    </source>
</evidence>
<evidence type="ECO:0000256" key="6">
    <source>
        <dbReference type="ARBA" id="ARBA00004554"/>
    </source>
</evidence>
<evidence type="ECO:0000256" key="56">
    <source>
        <dbReference type="ARBA" id="ARBA00052963"/>
    </source>
</evidence>
<dbReference type="Ensembl" id="ENSHCOT00000016315.1">
    <property type="protein sequence ID" value="ENSHCOP00000010023.1"/>
    <property type="gene ID" value="ENSHCOG00000012665.1"/>
</dbReference>